<keyword evidence="16" id="KW-0238">DNA-binding</keyword>
<dbReference type="SUPFAM" id="SSF47729">
    <property type="entry name" value="IHF-like DNA-binding proteins"/>
    <property type="match status" value="1"/>
</dbReference>
<dbReference type="PROSITE" id="PS50059">
    <property type="entry name" value="FKBP_PPIASE"/>
    <property type="match status" value="1"/>
</dbReference>
<dbReference type="SMART" id="SM00464">
    <property type="entry name" value="LON"/>
    <property type="match status" value="1"/>
</dbReference>
<dbReference type="InterPro" id="IPR027065">
    <property type="entry name" value="Lon_Prtase"/>
</dbReference>
<evidence type="ECO:0000256" key="9">
    <source>
        <dbReference type="ARBA" id="ARBA00022741"/>
    </source>
</evidence>
<dbReference type="GO" id="GO:0051082">
    <property type="term" value="F:unfolded protein binding"/>
    <property type="evidence" value="ECO:0007669"/>
    <property type="project" value="InterPro"/>
</dbReference>
<dbReference type="NCBIfam" id="TIGR00493">
    <property type="entry name" value="clpP"/>
    <property type="match status" value="1"/>
</dbReference>
<dbReference type="GO" id="GO:0004252">
    <property type="term" value="F:serine-type endopeptidase activity"/>
    <property type="evidence" value="ECO:0007669"/>
    <property type="project" value="UniProtKB-UniRule"/>
</dbReference>
<dbReference type="GO" id="GO:0043565">
    <property type="term" value="F:sequence-specific DNA binding"/>
    <property type="evidence" value="ECO:0007669"/>
    <property type="project" value="InterPro"/>
</dbReference>
<dbReference type="InterPro" id="IPR027304">
    <property type="entry name" value="Trigger_fact/SurA_dom_sf"/>
</dbReference>
<dbReference type="GO" id="GO:0005524">
    <property type="term" value="F:ATP binding"/>
    <property type="evidence" value="ECO:0007669"/>
    <property type="project" value="UniProtKB-KW"/>
</dbReference>
<comment type="catalytic activity">
    <reaction evidence="19 24">
        <text>Hydrolysis of proteins to small peptides in the presence of ATP and magnesium. alpha-casein is the usual test substrate. In the absence of ATP, only oligopeptides shorter than five residues are hydrolyzed (such as succinyl-Leu-Tyr-|-NHMec, and Leu-Tyr-Leu-|-Tyr-Trp, in which cleavage of the -Tyr-|-Leu- and -Tyr-|-Trp bonds also occurs).</text>
        <dbReference type="EC" id="3.4.21.92"/>
    </reaction>
</comment>
<dbReference type="InterPro" id="IPR004487">
    <property type="entry name" value="Clp_protease_ATP-bd_su_ClpX"/>
</dbReference>
<evidence type="ECO:0000256" key="15">
    <source>
        <dbReference type="ARBA" id="ARBA00023110"/>
    </source>
</evidence>
<evidence type="ECO:0000256" key="4">
    <source>
        <dbReference type="ARBA" id="ARBA00007039"/>
    </source>
</evidence>
<dbReference type="Pfam" id="PF02190">
    <property type="entry name" value="LON_substr_bdg"/>
    <property type="match status" value="1"/>
</dbReference>
<dbReference type="InterPro" id="IPR029045">
    <property type="entry name" value="ClpP/crotonase-like_dom_sf"/>
</dbReference>
<keyword evidence="10 22" id="KW-0378">Hydrolase</keyword>
<dbReference type="InterPro" id="IPR003959">
    <property type="entry name" value="ATPase_AAA_core"/>
</dbReference>
<dbReference type="EMBL" id="CAJNJA010015696">
    <property type="protein sequence ID" value="CAE7366905.1"/>
    <property type="molecule type" value="Genomic_DNA"/>
</dbReference>
<dbReference type="InterPro" id="IPR046357">
    <property type="entry name" value="PPIase_dom_sf"/>
</dbReference>
<evidence type="ECO:0000259" key="27">
    <source>
        <dbReference type="PROSITE" id="PS51786"/>
    </source>
</evidence>
<dbReference type="Pfam" id="PF00254">
    <property type="entry name" value="FKBP_C"/>
    <property type="match status" value="1"/>
</dbReference>
<dbReference type="FunFam" id="1.20.5.5270:FF:000002">
    <property type="entry name" value="Lon protease homolog"/>
    <property type="match status" value="1"/>
</dbReference>
<dbReference type="FunFam" id="3.40.50.300:FF:000021">
    <property type="entry name" value="Lon protease homolog"/>
    <property type="match status" value="1"/>
</dbReference>
<dbReference type="SMART" id="SM01086">
    <property type="entry name" value="ClpB_D2-small"/>
    <property type="match status" value="1"/>
</dbReference>
<dbReference type="Pfam" id="PF00216">
    <property type="entry name" value="Bac_DNA_binding"/>
    <property type="match status" value="1"/>
</dbReference>
<dbReference type="GO" id="GO:0046872">
    <property type="term" value="F:metal ion binding"/>
    <property type="evidence" value="ECO:0007669"/>
    <property type="project" value="UniProtKB-KW"/>
</dbReference>
<gene>
    <name evidence="29" type="primary">lon</name>
    <name evidence="29" type="ORF">SNEC2469_LOCUS9796</name>
</gene>
<evidence type="ECO:0000259" key="28">
    <source>
        <dbReference type="PROSITE" id="PS51787"/>
    </source>
</evidence>
<name>A0A812PR43_9DINO</name>
<dbReference type="GO" id="GO:0003755">
    <property type="term" value="F:peptidyl-prolyl cis-trans isomerase activity"/>
    <property type="evidence" value="ECO:0007669"/>
    <property type="project" value="UniProtKB-KW"/>
</dbReference>
<comment type="similarity">
    <text evidence="22">Belongs to the peptidase S16 family.</text>
</comment>
<dbReference type="InterPro" id="IPR018215">
    <property type="entry name" value="ClpP_Ser_AS"/>
</dbReference>
<dbReference type="InterPro" id="IPR001907">
    <property type="entry name" value="ClpP"/>
</dbReference>
<evidence type="ECO:0000256" key="23">
    <source>
        <dbReference type="PROSITE-ProRule" id="PRU10085"/>
    </source>
</evidence>
<evidence type="ECO:0000256" key="12">
    <source>
        <dbReference type="ARBA" id="ARBA00022840"/>
    </source>
</evidence>
<dbReference type="Gene3D" id="1.10.3120.10">
    <property type="entry name" value="Trigger factor, C-terminal domain"/>
    <property type="match status" value="1"/>
</dbReference>
<dbReference type="NCBIfam" id="NF003745">
    <property type="entry name" value="PRK05342.1"/>
    <property type="match status" value="1"/>
</dbReference>
<keyword evidence="15 21" id="KW-0697">Rotamase</keyword>
<dbReference type="Gene3D" id="3.40.50.300">
    <property type="entry name" value="P-loop containing nucleotide triphosphate hydrolases"/>
    <property type="match status" value="2"/>
</dbReference>
<dbReference type="InterPro" id="IPR046336">
    <property type="entry name" value="Lon_prtase_N_sf"/>
</dbReference>
<dbReference type="Pfam" id="PF05698">
    <property type="entry name" value="Trigger_C"/>
    <property type="match status" value="1"/>
</dbReference>
<dbReference type="InterPro" id="IPR020568">
    <property type="entry name" value="Ribosomal_Su5_D2-typ_SF"/>
</dbReference>
<evidence type="ECO:0000256" key="20">
    <source>
        <dbReference type="ARBA" id="ARBA00050665"/>
    </source>
</evidence>
<dbReference type="Pfam" id="PF05362">
    <property type="entry name" value="Lon_C"/>
    <property type="match status" value="1"/>
</dbReference>
<evidence type="ECO:0000256" key="22">
    <source>
        <dbReference type="PROSITE-ProRule" id="PRU01122"/>
    </source>
</evidence>
<dbReference type="GO" id="GO:0006508">
    <property type="term" value="P:proteolysis"/>
    <property type="evidence" value="ECO:0007669"/>
    <property type="project" value="UniProtKB-KW"/>
</dbReference>
<sequence>MNVSIETMTGLERRLTIALPSEEFESQITERLHDAAGKVRISGFRPGKVPLKEVRRRYGQAVRAEVAGELMQQSFVSAVQQEDLNPAGSPSLEVVKMDPGIDFEFTATFEVYPTVDVADLSQVSVRKPQAEVTDDDLNTMIERLREQRTVFEPVDRAAAAGDQVTADFSATFEGEPVEGTAGEDVDFRVGQGQMIEDFDKGVEGAKAGETVTFDATFPEDYRAENLQGKTVQFSVTVKAVKEAKVPELNDDFFKSFGVEEGGEAAFREDVKNNMQREMDSALKNQLKQQVMDQLAKIHDFQMPNAMIQREIQVLKDQMLDQFQMGGAGPKPELPSELFQDQAEQRVKVGLVVNEIIKKNELSVDREMLDARLGEIAAQYGEPEQVISWYRSNPEQLQNIEMGVLEEQVVDHILSAAQIEDVPASYEDVVSGKAIADPALGSLLLEKCMTDIRDPQLNPAQGLGMVPMVVEQSARGERAFDIYSRLLKDRIVFLVGQVEDHMANLIVAQLLYLESENPDKDINLYINSPGGSVTAGMSIYDTMQFIRPNVATLCIGQAASMGAFLLAAGAPGKRIALPNSRMMLHQPSGGSRGVAADIEIQAQEILLMRERLNKLIAHHTSKDVETVANDTDRDFWMSPDEALAYGLVDHVQQSREEHAKRVLAVAVYNHYKRLNYNGKKDDVELSKSNILLIGPTGSGKTLLAETLARLLDVPFTIADATTLTEAGYVGEDVENIIQKLLQKCDYDVDRAQVGIVYIDEIDKISRKSDNPSITRDVSGEGVQQALLKLIEGTVASVPPQGGRKHPQQEFLQVDTSNILFICGGAFAGLDKVIMDRSDKSGIGFGAEVKGDADRKSIGETLRSVEPEDLIHYGLIPEFVGRLPVVATLEELDADALIRILTEPKNSLTKQYAKLFDMENVEVDFREDALRAIAAKAMERKTGARGLRSILEAVLLNTMYDLPSSDSVTKVVIDESVIKGESDPMLIYENVDQAVTEHATNFFVTARGTPVDSALIENIPVLPLRDMVVYPHGVHPLFVGTQSSISALDAAMADDKQILLLAKIDPEVGEPKADDLYNLGTVATILQLLKLPDGTVKVLVEGGQRASVAEFNFSEDYIQASVTLHDEPEIDSREGDALARTLLAQFEQYAQASKKVPQEVLSSLSSIDDPTRLVDTIAAQMSLNISDKQAVLEALPLQERMDLLLELMDAELDVLEMEKRIRGRVKKQMEQSQREYYLNEQMKAIQKEMGENEQGEVEELQKSIDNSGMHKEAKEKAQAELNKLKLMAPMSAEATVVRSYLDWIVNVPWQKKSRVRKDLAAAQKILDEDHYGLEEVKDRIIEYLAVQNRVSRMKGPVLCLVGPPGVGKTSLGESIARATNRKFVRMALGGVRDEAEIRGHRRTYIGSMPGKVIQKMSKAGVANPLFLLDEIDKMGMDVRGDPASALLEVLDPEQNNTFNDHYLEVDYDLSKVFFICTSNSMNIPAPLLDRMEVIRLPGYTEDEKLNIAKRYLVPKQTKANGLSKGELEITDEALLDIVRYYTKEAGVRGLEREIAKLARKIVKAHALKKSKGAARIDADDLEEYSGVRRFSYGLAEEENHIGLVTGLAWTQAGGELLNIEAVAVPGKGRQTKTGSLGDVMLESIQAALTFVRSRSVSLGLAEDFHEKFDLHVHVPEGATPKDGPSAGIGMCTAVVSVVTGIPVRADVAMTGEITLRGQVLPIGGLKEKLLAAHRGGIAHVIIPADNEKDLKEIPDNVKANLTIHAVKWMDEVLEIALERVPQPRLIDTETAAQGDNQVNNVAAQTRAMSVSNKYPLSNTQEGLNVNKAELIDRIAESSDISKAAAGRALDAAIDAITDSLKDADPVSLVGFGTFLVRERAARTGRNPQTGAEIQIAAAKVPAFKPGKALKDALN</sequence>
<dbReference type="Pfam" id="PF00004">
    <property type="entry name" value="AAA"/>
    <property type="match status" value="1"/>
</dbReference>
<dbReference type="PANTHER" id="PTHR10046">
    <property type="entry name" value="ATP DEPENDENT LON PROTEASE FAMILY MEMBER"/>
    <property type="match status" value="1"/>
</dbReference>
<feature type="domain" description="Lon N-terminal" evidence="28">
    <location>
        <begin position="1017"/>
        <end position="1210"/>
    </location>
</feature>
<comment type="catalytic activity">
    <reaction evidence="1 21">
        <text>[protein]-peptidylproline (omega=180) = [protein]-peptidylproline (omega=0)</text>
        <dbReference type="Rhea" id="RHEA:16237"/>
        <dbReference type="Rhea" id="RHEA-COMP:10747"/>
        <dbReference type="Rhea" id="RHEA-COMP:10748"/>
        <dbReference type="ChEBI" id="CHEBI:83833"/>
        <dbReference type="ChEBI" id="CHEBI:83834"/>
        <dbReference type="EC" id="5.2.1.8"/>
    </reaction>
</comment>
<dbReference type="Pfam" id="PF22667">
    <property type="entry name" value="Lon_lid"/>
    <property type="match status" value="1"/>
</dbReference>
<evidence type="ECO:0000256" key="19">
    <source>
        <dbReference type="ARBA" id="ARBA00034021"/>
    </source>
</evidence>
<dbReference type="FunFam" id="3.40.50.300:FF:000005">
    <property type="entry name" value="ATP-dependent Clp protease ATP-binding subunit ClpX"/>
    <property type="match status" value="1"/>
</dbReference>
<dbReference type="GO" id="GO:0030261">
    <property type="term" value="P:chromosome condensation"/>
    <property type="evidence" value="ECO:0007669"/>
    <property type="project" value="UniProtKB-KW"/>
</dbReference>
<dbReference type="PROSITE" id="PS51787">
    <property type="entry name" value="LON_N"/>
    <property type="match status" value="1"/>
</dbReference>
<dbReference type="InterPro" id="IPR010992">
    <property type="entry name" value="IHF-like_DNA-bd_dom_sf"/>
</dbReference>
<evidence type="ECO:0000259" key="26">
    <source>
        <dbReference type="PROSITE" id="PS50059"/>
    </source>
</evidence>
<dbReference type="NCBIfam" id="NF009205">
    <property type="entry name" value="PRK12553.1"/>
    <property type="match status" value="1"/>
</dbReference>
<dbReference type="InterPro" id="IPR019489">
    <property type="entry name" value="Clp_ATPase_C"/>
</dbReference>
<dbReference type="InterPro" id="IPR054594">
    <property type="entry name" value="Lon_lid"/>
</dbReference>
<keyword evidence="17" id="KW-0143">Chaperone</keyword>
<dbReference type="FunFam" id="3.10.50.40:FF:000001">
    <property type="entry name" value="Trigger factor"/>
    <property type="match status" value="1"/>
</dbReference>
<evidence type="ECO:0000256" key="2">
    <source>
        <dbReference type="ARBA" id="ARBA00004496"/>
    </source>
</evidence>
<dbReference type="NCBIfam" id="TIGR00763">
    <property type="entry name" value="lon"/>
    <property type="match status" value="1"/>
</dbReference>
<dbReference type="Gene3D" id="2.30.130.40">
    <property type="entry name" value="LON domain-like"/>
    <property type="match status" value="1"/>
</dbReference>
<evidence type="ECO:0000256" key="6">
    <source>
        <dbReference type="ARBA" id="ARBA00022490"/>
    </source>
</evidence>
<dbReference type="Proteomes" id="UP000601435">
    <property type="component" value="Unassembled WGS sequence"/>
</dbReference>
<dbReference type="InterPro" id="IPR003593">
    <property type="entry name" value="AAA+_ATPase"/>
</dbReference>
<dbReference type="Pfam" id="PF07724">
    <property type="entry name" value="AAA_2"/>
    <property type="match status" value="1"/>
</dbReference>
<dbReference type="PROSITE" id="PS51786">
    <property type="entry name" value="LON_PROTEOLYTIC"/>
    <property type="match status" value="1"/>
</dbReference>
<feature type="domain" description="PPIase FKBP-type" evidence="26">
    <location>
        <begin position="161"/>
        <end position="246"/>
    </location>
</feature>
<dbReference type="EC" id="3.4.21.92" evidence="24"/>
<dbReference type="CDD" id="cd07017">
    <property type="entry name" value="S14_ClpP_2"/>
    <property type="match status" value="1"/>
</dbReference>
<dbReference type="InterPro" id="IPR005215">
    <property type="entry name" value="Trig_fac"/>
</dbReference>
<dbReference type="InterPro" id="IPR015947">
    <property type="entry name" value="PUA-like_sf"/>
</dbReference>
<comment type="caution">
    <text evidence="29">The sequence shown here is derived from an EMBL/GenBank/DDBJ whole genome shotgun (WGS) entry which is preliminary data.</text>
</comment>
<dbReference type="GO" id="GO:0004176">
    <property type="term" value="F:ATP-dependent peptidase activity"/>
    <property type="evidence" value="ECO:0007669"/>
    <property type="project" value="UniProtKB-UniRule"/>
</dbReference>
<feature type="active site" evidence="23">
    <location>
        <position position="559"/>
    </location>
</feature>
<comment type="similarity">
    <text evidence="4">Belongs to the peptidase S14 family.</text>
</comment>
<keyword evidence="12" id="KW-0067">ATP-binding</keyword>
<evidence type="ECO:0000256" key="5">
    <source>
        <dbReference type="ARBA" id="ARBA00010529"/>
    </source>
</evidence>
<accession>A0A812PR43</accession>
<dbReference type="GO" id="GO:0042802">
    <property type="term" value="F:identical protein binding"/>
    <property type="evidence" value="ECO:0007669"/>
    <property type="project" value="UniProtKB-ARBA"/>
</dbReference>
<keyword evidence="7 22" id="KW-0645">Protease</keyword>
<evidence type="ECO:0000256" key="18">
    <source>
        <dbReference type="ARBA" id="ARBA00023235"/>
    </source>
</evidence>
<dbReference type="CDD" id="cd19500">
    <property type="entry name" value="RecA-like_Lon"/>
    <property type="match status" value="1"/>
</dbReference>
<evidence type="ECO:0000256" key="8">
    <source>
        <dbReference type="ARBA" id="ARBA00022723"/>
    </source>
</evidence>
<evidence type="ECO:0000313" key="29">
    <source>
        <dbReference type="EMBL" id="CAE7366905.1"/>
    </source>
</evidence>
<dbReference type="InterPro" id="IPR020816">
    <property type="entry name" value="Histone-like_DNA-bd_CS"/>
</dbReference>
<feature type="active site" evidence="24">
    <location>
        <position position="584"/>
    </location>
</feature>
<dbReference type="FunFam" id="4.10.520.10:FF:000001">
    <property type="entry name" value="DNA-binding protein HU"/>
    <property type="match status" value="1"/>
</dbReference>
<evidence type="ECO:0000256" key="11">
    <source>
        <dbReference type="ARBA" id="ARBA00022825"/>
    </source>
</evidence>
<evidence type="ECO:0000256" key="16">
    <source>
        <dbReference type="ARBA" id="ARBA00023125"/>
    </source>
</evidence>
<dbReference type="SUPFAM" id="SSF102735">
    <property type="entry name" value="Trigger factor ribosome-binding domain"/>
    <property type="match status" value="1"/>
</dbReference>
<dbReference type="CDD" id="cd19497">
    <property type="entry name" value="RecA-like_ClpX"/>
    <property type="match status" value="1"/>
</dbReference>
<evidence type="ECO:0000256" key="13">
    <source>
        <dbReference type="ARBA" id="ARBA00023016"/>
    </source>
</evidence>
<dbReference type="GO" id="GO:0015031">
    <property type="term" value="P:protein transport"/>
    <property type="evidence" value="ECO:0007669"/>
    <property type="project" value="InterPro"/>
</dbReference>
<dbReference type="GO" id="GO:0030163">
    <property type="term" value="P:protein catabolic process"/>
    <property type="evidence" value="ECO:0007669"/>
    <property type="project" value="InterPro"/>
</dbReference>
<dbReference type="EC" id="5.2.1.8" evidence="21"/>
<keyword evidence="30" id="KW-1185">Reference proteome</keyword>
<dbReference type="Gene3D" id="3.30.70.1050">
    <property type="entry name" value="Trigger factor ribosome-binding domain"/>
    <property type="match status" value="1"/>
</dbReference>
<dbReference type="PRINTS" id="PR00830">
    <property type="entry name" value="ENDOLAPTASE"/>
</dbReference>
<dbReference type="Pfam" id="PF00574">
    <property type="entry name" value="CLP_protease"/>
    <property type="match status" value="1"/>
</dbReference>
<evidence type="ECO:0000313" key="30">
    <source>
        <dbReference type="Proteomes" id="UP000601435"/>
    </source>
</evidence>
<dbReference type="HAMAP" id="MF_01973">
    <property type="entry name" value="lon_bact"/>
    <property type="match status" value="1"/>
</dbReference>
<evidence type="ECO:0000256" key="3">
    <source>
        <dbReference type="ARBA" id="ARBA00005464"/>
    </source>
</evidence>
<feature type="active site" evidence="22">
    <location>
        <position position="1726"/>
    </location>
</feature>
<dbReference type="GO" id="GO:0140662">
    <property type="term" value="F:ATP-dependent protein folding chaperone"/>
    <property type="evidence" value="ECO:0007669"/>
    <property type="project" value="InterPro"/>
</dbReference>
<dbReference type="HAMAP" id="MF_00175">
    <property type="entry name" value="ClpX"/>
    <property type="match status" value="1"/>
</dbReference>
<proteinExistence type="inferred from homology"/>
<dbReference type="PROSITE" id="PS00045">
    <property type="entry name" value="HISTONE_LIKE"/>
    <property type="match status" value="1"/>
</dbReference>
<dbReference type="GO" id="GO:0032991">
    <property type="term" value="C:protein-containing complex"/>
    <property type="evidence" value="ECO:0007669"/>
    <property type="project" value="UniProtKB-ARBA"/>
</dbReference>
<dbReference type="GO" id="GO:0016887">
    <property type="term" value="F:ATP hydrolysis activity"/>
    <property type="evidence" value="ECO:0007669"/>
    <property type="project" value="InterPro"/>
</dbReference>
<evidence type="ECO:0000256" key="1">
    <source>
        <dbReference type="ARBA" id="ARBA00000971"/>
    </source>
</evidence>
<comment type="similarity">
    <text evidence="3">Belongs to the FKBP-type PPIase family. Tig subfamily.</text>
</comment>
<dbReference type="SUPFAM" id="SSF109998">
    <property type="entry name" value="Triger factor/SurA peptide-binding domain-like"/>
    <property type="match status" value="1"/>
</dbReference>
<dbReference type="Gene3D" id="3.10.50.40">
    <property type="match status" value="1"/>
</dbReference>
<keyword evidence="8" id="KW-0479">Metal-binding</keyword>
<dbReference type="NCBIfam" id="NF008053">
    <property type="entry name" value="PRK10787.1"/>
    <property type="match status" value="1"/>
</dbReference>
<dbReference type="SUPFAM" id="SSF54211">
    <property type="entry name" value="Ribosomal protein S5 domain 2-like"/>
    <property type="match status" value="1"/>
</dbReference>
<dbReference type="PROSITE" id="PS00381">
    <property type="entry name" value="CLP_PROTEASE_SER"/>
    <property type="match status" value="1"/>
</dbReference>
<dbReference type="NCBIfam" id="NF001368">
    <property type="entry name" value="PRK00277.1"/>
    <property type="match status" value="1"/>
</dbReference>
<dbReference type="NCBIfam" id="TIGR00382">
    <property type="entry name" value="clpX"/>
    <property type="match status" value="1"/>
</dbReference>
<dbReference type="InterPro" id="IPR014721">
    <property type="entry name" value="Ribsml_uS5_D2-typ_fold_subgr"/>
</dbReference>
<dbReference type="SUPFAM" id="SSF52096">
    <property type="entry name" value="ClpP/crotonase"/>
    <property type="match status" value="1"/>
</dbReference>
<dbReference type="Pfam" id="PF10431">
    <property type="entry name" value="ClpB_D2-small"/>
    <property type="match status" value="1"/>
</dbReference>
<dbReference type="PROSITE" id="PS00382">
    <property type="entry name" value="CLP_PROTEASE_HIS"/>
    <property type="match status" value="1"/>
</dbReference>
<dbReference type="Pfam" id="PF05697">
    <property type="entry name" value="Trigger_N"/>
    <property type="match status" value="1"/>
</dbReference>
<evidence type="ECO:0000256" key="21">
    <source>
        <dbReference type="PROSITE-ProRule" id="PRU00277"/>
    </source>
</evidence>
<dbReference type="InterPro" id="IPR001179">
    <property type="entry name" value="PPIase_FKBP_dom"/>
</dbReference>
<dbReference type="FunFam" id="3.30.230.10:FF:000010">
    <property type="entry name" value="Lon protease"/>
    <property type="match status" value="1"/>
</dbReference>
<dbReference type="SUPFAM" id="SSF54534">
    <property type="entry name" value="FKBP-like"/>
    <property type="match status" value="1"/>
</dbReference>
<dbReference type="Gene3D" id="1.20.5.5270">
    <property type="match status" value="1"/>
</dbReference>
<evidence type="ECO:0000256" key="17">
    <source>
        <dbReference type="ARBA" id="ARBA00023186"/>
    </source>
</evidence>
<dbReference type="InterPro" id="IPR008881">
    <property type="entry name" value="Trigger_fac_ribosome-bd_bac"/>
</dbReference>
<dbReference type="InterPro" id="IPR000119">
    <property type="entry name" value="Hist_DNA-bd"/>
</dbReference>
<keyword evidence="6" id="KW-0963">Cytoplasm</keyword>
<protein>
    <recommendedName>
        <fullName evidence="21">peptidylprolyl isomerase</fullName>
        <ecNumber evidence="21">5.2.1.8</ecNumber>
    </recommendedName>
    <alternativeName>
        <fullName evidence="24">Endopeptidase Clp</fullName>
        <ecNumber evidence="24">3.4.21.92</ecNumber>
    </alternativeName>
</protein>
<feature type="active site" evidence="22">
    <location>
        <position position="1683"/>
    </location>
</feature>
<dbReference type="Gene3D" id="1.20.58.1480">
    <property type="match status" value="1"/>
</dbReference>
<feature type="domain" description="Lon proteolytic" evidence="27">
    <location>
        <begin position="1596"/>
        <end position="1777"/>
    </location>
</feature>
<dbReference type="CDD" id="cd13831">
    <property type="entry name" value="HU"/>
    <property type="match status" value="1"/>
</dbReference>
<dbReference type="GO" id="GO:0005829">
    <property type="term" value="C:cytosol"/>
    <property type="evidence" value="ECO:0007669"/>
    <property type="project" value="UniProtKB-ARBA"/>
</dbReference>
<evidence type="ECO:0000256" key="24">
    <source>
        <dbReference type="PROSITE-ProRule" id="PRU10086"/>
    </source>
</evidence>
<dbReference type="InterPro" id="IPR027543">
    <property type="entry name" value="Lon_bac"/>
</dbReference>
<dbReference type="FunFam" id="3.90.226.10:FF:000001">
    <property type="entry name" value="ATP-dependent Clp protease proteolytic subunit"/>
    <property type="match status" value="1"/>
</dbReference>
<dbReference type="InterPro" id="IPR037041">
    <property type="entry name" value="Trigger_fac_C_sf"/>
</dbReference>
<dbReference type="HAMAP" id="MF_00444">
    <property type="entry name" value="ClpP"/>
    <property type="match status" value="1"/>
</dbReference>
<keyword evidence="14" id="KW-0226">DNA condensation</keyword>
<dbReference type="InterPro" id="IPR046425">
    <property type="entry name" value="ClpX_bact"/>
</dbReference>
<comment type="subcellular location">
    <subcellularLocation>
        <location evidence="2">Cytoplasm</location>
    </subcellularLocation>
</comment>
<dbReference type="SUPFAM" id="SSF88697">
    <property type="entry name" value="PUA domain-like"/>
    <property type="match status" value="1"/>
</dbReference>
<keyword evidence="9" id="KW-0547">Nucleotide-binding</keyword>
<dbReference type="InterPro" id="IPR003111">
    <property type="entry name" value="Lon_prtase_N"/>
</dbReference>
<organism evidence="29 30">
    <name type="scientific">Symbiodinium necroappetens</name>
    <dbReference type="NCBI Taxonomy" id="1628268"/>
    <lineage>
        <taxon>Eukaryota</taxon>
        <taxon>Sar</taxon>
        <taxon>Alveolata</taxon>
        <taxon>Dinophyceae</taxon>
        <taxon>Suessiales</taxon>
        <taxon>Symbiodiniaceae</taxon>
        <taxon>Symbiodinium</taxon>
    </lineage>
</organism>
<reference evidence="29" key="1">
    <citation type="submission" date="2021-02" db="EMBL/GenBank/DDBJ databases">
        <authorList>
            <person name="Dougan E. K."/>
            <person name="Rhodes N."/>
            <person name="Thang M."/>
            <person name="Chan C."/>
        </authorList>
    </citation>
    <scope>NUCLEOTIDE SEQUENCE</scope>
</reference>
<dbReference type="InterPro" id="IPR036611">
    <property type="entry name" value="Trigger_fac_ribosome-bd_sf"/>
</dbReference>
<keyword evidence="18 21" id="KW-0413">Isomerase</keyword>
<dbReference type="NCBIfam" id="TIGR00115">
    <property type="entry name" value="tig"/>
    <property type="match status" value="1"/>
</dbReference>
<dbReference type="SUPFAM" id="SSF52540">
    <property type="entry name" value="P-loop containing nucleoside triphosphate hydrolases"/>
    <property type="match status" value="2"/>
</dbReference>
<dbReference type="SMART" id="SM00411">
    <property type="entry name" value="BHL"/>
    <property type="match status" value="1"/>
</dbReference>
<dbReference type="InterPro" id="IPR023562">
    <property type="entry name" value="ClpP/TepA"/>
</dbReference>
<dbReference type="InterPro" id="IPR027417">
    <property type="entry name" value="P-loop_NTPase"/>
</dbReference>
<comment type="similarity">
    <text evidence="5 25">Belongs to the bacterial histone-like protein family.</text>
</comment>
<evidence type="ECO:0000256" key="14">
    <source>
        <dbReference type="ARBA" id="ARBA00023067"/>
    </source>
</evidence>
<keyword evidence="13" id="KW-0346">Stress response</keyword>
<dbReference type="SMART" id="SM00382">
    <property type="entry name" value="AAA"/>
    <property type="match status" value="2"/>
</dbReference>
<dbReference type="Gene3D" id="3.90.226.10">
    <property type="entry name" value="2-enoyl-CoA Hydratase, Chain A, domain 1"/>
    <property type="match status" value="1"/>
</dbReference>
<dbReference type="Gene3D" id="1.10.8.60">
    <property type="match status" value="2"/>
</dbReference>
<dbReference type="HAMAP" id="MF_00303">
    <property type="entry name" value="Trigger_factor_Tig"/>
    <property type="match status" value="1"/>
</dbReference>
<comment type="catalytic activity">
    <reaction evidence="20">
        <text>Hydrolysis of proteins in presence of ATP.</text>
        <dbReference type="EC" id="3.4.21.53"/>
    </reaction>
</comment>
<evidence type="ECO:0000256" key="7">
    <source>
        <dbReference type="ARBA" id="ARBA00022670"/>
    </source>
</evidence>
<dbReference type="GO" id="GO:0030527">
    <property type="term" value="F:structural constituent of chromatin"/>
    <property type="evidence" value="ECO:0007669"/>
    <property type="project" value="InterPro"/>
</dbReference>
<dbReference type="InterPro" id="IPR004815">
    <property type="entry name" value="Lon_bac/euk-typ"/>
</dbReference>
<dbReference type="FunFam" id="1.10.8.60:FF:000002">
    <property type="entry name" value="ATP-dependent Clp protease ATP-binding subunit ClpX"/>
    <property type="match status" value="1"/>
</dbReference>
<evidence type="ECO:0000256" key="25">
    <source>
        <dbReference type="RuleBase" id="RU003939"/>
    </source>
</evidence>
<dbReference type="OrthoDB" id="2411602at2759"/>
<keyword evidence="11 22" id="KW-0720">Serine protease</keyword>
<dbReference type="Gene3D" id="3.30.230.10">
    <property type="match status" value="1"/>
</dbReference>
<evidence type="ECO:0000256" key="10">
    <source>
        <dbReference type="ARBA" id="ARBA00022801"/>
    </source>
</evidence>
<dbReference type="Gene3D" id="4.10.520.10">
    <property type="entry name" value="IHF-like DNA-binding proteins"/>
    <property type="match status" value="1"/>
</dbReference>
<dbReference type="InterPro" id="IPR008880">
    <property type="entry name" value="Trigger_fac_C"/>
</dbReference>
<dbReference type="InterPro" id="IPR033135">
    <property type="entry name" value="ClpP_His_AS"/>
</dbReference>
<dbReference type="InterPro" id="IPR008269">
    <property type="entry name" value="Lon_proteolytic"/>
</dbReference>